<keyword evidence="1" id="KW-1133">Transmembrane helix</keyword>
<dbReference type="AlphaFoldDB" id="A0A0V0I138"/>
<evidence type="ECO:0000313" key="2">
    <source>
        <dbReference type="EMBL" id="JAP26228.1"/>
    </source>
</evidence>
<feature type="transmembrane region" description="Helical" evidence="1">
    <location>
        <begin position="49"/>
        <end position="66"/>
    </location>
</feature>
<name>A0A0V0I138_SOLCH</name>
<keyword evidence="1" id="KW-0812">Transmembrane</keyword>
<reference evidence="2" key="1">
    <citation type="submission" date="2015-12" db="EMBL/GenBank/DDBJ databases">
        <title>Gene expression during late stages of embryo sac development: a critical building block for successful pollen-pistil interactions.</title>
        <authorList>
            <person name="Liu Y."/>
            <person name="Joly V."/>
            <person name="Sabar M."/>
            <person name="Matton D.P."/>
        </authorList>
    </citation>
    <scope>NUCLEOTIDE SEQUENCE</scope>
</reference>
<protein>
    <submittedName>
        <fullName evidence="2">Putative ovule protein</fullName>
    </submittedName>
</protein>
<organism evidence="2">
    <name type="scientific">Solanum chacoense</name>
    <name type="common">Chaco potato</name>
    <dbReference type="NCBI Taxonomy" id="4108"/>
    <lineage>
        <taxon>Eukaryota</taxon>
        <taxon>Viridiplantae</taxon>
        <taxon>Streptophyta</taxon>
        <taxon>Embryophyta</taxon>
        <taxon>Tracheophyta</taxon>
        <taxon>Spermatophyta</taxon>
        <taxon>Magnoliopsida</taxon>
        <taxon>eudicotyledons</taxon>
        <taxon>Gunneridae</taxon>
        <taxon>Pentapetalae</taxon>
        <taxon>asterids</taxon>
        <taxon>lamiids</taxon>
        <taxon>Solanales</taxon>
        <taxon>Solanaceae</taxon>
        <taxon>Solanoideae</taxon>
        <taxon>Solaneae</taxon>
        <taxon>Solanum</taxon>
    </lineage>
</organism>
<proteinExistence type="predicted"/>
<evidence type="ECO:0000256" key="1">
    <source>
        <dbReference type="SAM" id="Phobius"/>
    </source>
</evidence>
<dbReference type="EMBL" id="GEDG01012445">
    <property type="protein sequence ID" value="JAP26228.1"/>
    <property type="molecule type" value="Transcribed_RNA"/>
</dbReference>
<accession>A0A0V0I138</accession>
<sequence length="67" mass="8127">MCQEFDVTVRLYRTIVLFMNKSKLYPCCNNIYYVISLQEYYFFYSPSKWVNLSILFAFVILVNIECK</sequence>
<keyword evidence="1" id="KW-0472">Membrane</keyword>